<gene>
    <name evidence="3" type="ORF">HNQ39_003434</name>
</gene>
<keyword evidence="2 3" id="KW-0808">Transferase</keyword>
<dbReference type="PANTHER" id="PTHR34136:SF1">
    <property type="entry name" value="UDP-N-ACETYL-D-MANNOSAMINURONIC ACID TRANSFERASE"/>
    <property type="match status" value="1"/>
</dbReference>
<evidence type="ECO:0000256" key="2">
    <source>
        <dbReference type="ARBA" id="ARBA00022679"/>
    </source>
</evidence>
<proteinExistence type="predicted"/>
<dbReference type="SUPFAM" id="SSF51412">
    <property type="entry name" value="Inosine monophosphate dehydrogenase (IMPDH)"/>
    <property type="match status" value="1"/>
</dbReference>
<reference evidence="3 4" key="1">
    <citation type="submission" date="2020-08" db="EMBL/GenBank/DDBJ databases">
        <title>Genomic Encyclopedia of Type Strains, Phase IV (KMG-IV): sequencing the most valuable type-strain genomes for metagenomic binning, comparative biology and taxonomic classification.</title>
        <authorList>
            <person name="Goeker M."/>
        </authorList>
    </citation>
    <scope>NUCLEOTIDE SEQUENCE [LARGE SCALE GENOMIC DNA]</scope>
    <source>
        <strain evidence="3 4">DSM 23562</strain>
    </source>
</reference>
<name>A0A7W9SSZ4_ARMRO</name>
<dbReference type="PANTHER" id="PTHR34136">
    <property type="match status" value="1"/>
</dbReference>
<dbReference type="GO" id="GO:0047244">
    <property type="term" value="F:N-acetylglucosaminyldiphosphoundecaprenol N-acetyl-beta-D-mannosaminyltransferase activity"/>
    <property type="evidence" value="ECO:0007669"/>
    <property type="project" value="UniProtKB-EC"/>
</dbReference>
<dbReference type="CDD" id="cd06533">
    <property type="entry name" value="Glyco_transf_WecG_TagA"/>
    <property type="match status" value="1"/>
</dbReference>
<dbReference type="Pfam" id="PF03808">
    <property type="entry name" value="Glyco_tran_WecG"/>
    <property type="match status" value="1"/>
</dbReference>
<accession>A0A7W9SSZ4</accession>
<dbReference type="NCBIfam" id="TIGR00696">
    <property type="entry name" value="wecG_tagA_cpsF"/>
    <property type="match status" value="1"/>
</dbReference>
<dbReference type="RefSeq" id="WP_184198961.1">
    <property type="nucleotide sequence ID" value="NZ_JACHGW010000003.1"/>
</dbReference>
<keyword evidence="4" id="KW-1185">Reference proteome</keyword>
<dbReference type="EC" id="2.4.1.187" evidence="3"/>
<evidence type="ECO:0000313" key="3">
    <source>
        <dbReference type="EMBL" id="MBB6051624.1"/>
    </source>
</evidence>
<protein>
    <submittedName>
        <fullName evidence="3">N-acetylglucosaminyldiphosphoundecaprenol N-acetyl-beta-D-mannosaminyltransferase</fullName>
        <ecNumber evidence="3">2.4.1.187</ecNumber>
    </submittedName>
</protein>
<dbReference type="Proteomes" id="UP000520814">
    <property type="component" value="Unassembled WGS sequence"/>
</dbReference>
<dbReference type="AlphaFoldDB" id="A0A7W9SSZ4"/>
<sequence>MSPLNEQVVISDTRFDNVTMTAAVERILQLVHKADAPQHVCTGNLDHLALLKEDAEFREIYASSALVLADGMPIVWLSRLRPDTADLIERVAGSDLLLELCRASAWTGLKLFFLGGMPGAADAAKAILEERFPGVQICGTYCPPKETFDTPEEQAKIAQILRDANPDVLLVGLGAPKQEKWIARHKMQLSVPVSIGVGGSFEMAAGMVLRAPRLIQKTGMEWAWRLLQDPKRLYKRYICRDLPLLLQLTHEALLVRAGLRRPRPRPLIEEPRTTVPQKLNITTAPVQPTEPTEASLRK</sequence>
<comment type="caution">
    <text evidence="3">The sequence shown here is derived from an EMBL/GenBank/DDBJ whole genome shotgun (WGS) entry which is preliminary data.</text>
</comment>
<dbReference type="EMBL" id="JACHGW010000003">
    <property type="protein sequence ID" value="MBB6051624.1"/>
    <property type="molecule type" value="Genomic_DNA"/>
</dbReference>
<evidence type="ECO:0000256" key="1">
    <source>
        <dbReference type="ARBA" id="ARBA00022676"/>
    </source>
</evidence>
<organism evidence="3 4">
    <name type="scientific">Armatimonas rosea</name>
    <dbReference type="NCBI Taxonomy" id="685828"/>
    <lineage>
        <taxon>Bacteria</taxon>
        <taxon>Bacillati</taxon>
        <taxon>Armatimonadota</taxon>
        <taxon>Armatimonadia</taxon>
        <taxon>Armatimonadales</taxon>
        <taxon>Armatimonadaceae</taxon>
        <taxon>Armatimonas</taxon>
    </lineage>
</organism>
<dbReference type="InterPro" id="IPR004629">
    <property type="entry name" value="WecG_TagA_CpsF"/>
</dbReference>
<evidence type="ECO:0000313" key="4">
    <source>
        <dbReference type="Proteomes" id="UP000520814"/>
    </source>
</evidence>
<keyword evidence="1 3" id="KW-0328">Glycosyltransferase</keyword>